<dbReference type="GO" id="GO:0016301">
    <property type="term" value="F:kinase activity"/>
    <property type="evidence" value="ECO:0007669"/>
    <property type="project" value="UniProtKB-KW"/>
</dbReference>
<evidence type="ECO:0000313" key="12">
    <source>
        <dbReference type="Proteomes" id="UP001602013"/>
    </source>
</evidence>
<organism evidence="11 12">
    <name type="scientific">Microtetraspora malaysiensis</name>
    <dbReference type="NCBI Taxonomy" id="161358"/>
    <lineage>
        <taxon>Bacteria</taxon>
        <taxon>Bacillati</taxon>
        <taxon>Actinomycetota</taxon>
        <taxon>Actinomycetes</taxon>
        <taxon>Streptosporangiales</taxon>
        <taxon>Streptosporangiaceae</taxon>
        <taxon>Microtetraspora</taxon>
    </lineage>
</organism>
<dbReference type="SMART" id="SM00387">
    <property type="entry name" value="HATPase_c"/>
    <property type="match status" value="1"/>
</dbReference>
<dbReference type="InterPro" id="IPR011712">
    <property type="entry name" value="Sig_transdc_His_kin_sub3_dim/P"/>
</dbReference>
<feature type="domain" description="Histidine kinase" evidence="10">
    <location>
        <begin position="311"/>
        <end position="402"/>
    </location>
</feature>
<evidence type="ECO:0000256" key="7">
    <source>
        <dbReference type="ARBA" id="ARBA00022840"/>
    </source>
</evidence>
<dbReference type="Gene3D" id="3.30.565.10">
    <property type="entry name" value="Histidine kinase-like ATPase, C-terminal domain"/>
    <property type="match status" value="1"/>
</dbReference>
<sequence length="415" mass="44494">MRDRTPIPPLWSRLPPGVRRLLTWCGIAALAPPLWAMTLSQGESLLPVGAAHAAFTAATAVPLAWARQRPALVLAIQLAEIVAVTALGQPAQWIWPLFPASDVLVCLLTATRSRRTGLTAAGATLIVQQTSRQVDLLHLGLRSWAPGFLALSVLLGLGVLVAWMAGMVIRQRREYDLALRAHAEDRAVTDERLRIARELHDMVAHNIGVIAIQAGAGARVIDGHPEQARETLTTIEATSRQTLKGLRHLLGMLRETEHGHPGAPPAPAPPATLSDVDQLVETAATAGLRVDLRRRGRPHPLPDAVDRSAFRIVQESVTNVLRHADTGHCQVVLDYRSEELHIDVIDDGPGAATPSIARIAREGSGHGITGMRERVALLNGDFSAGPRPDGGFRVTARLPLMTAEAPAQAGQTEAP</sequence>
<dbReference type="PANTHER" id="PTHR24421">
    <property type="entry name" value="NITRATE/NITRITE SENSOR PROTEIN NARX-RELATED"/>
    <property type="match status" value="1"/>
</dbReference>
<keyword evidence="3" id="KW-0597">Phosphoprotein</keyword>
<dbReference type="EMBL" id="JBIASD010000016">
    <property type="protein sequence ID" value="MFF3668714.1"/>
    <property type="molecule type" value="Genomic_DNA"/>
</dbReference>
<feature type="transmembrane region" description="Helical" evidence="9">
    <location>
        <begin position="72"/>
        <end position="95"/>
    </location>
</feature>
<dbReference type="InterPro" id="IPR005467">
    <property type="entry name" value="His_kinase_dom"/>
</dbReference>
<dbReference type="InterPro" id="IPR050482">
    <property type="entry name" value="Sensor_HK_TwoCompSys"/>
</dbReference>
<dbReference type="SUPFAM" id="SSF55874">
    <property type="entry name" value="ATPase domain of HSP90 chaperone/DNA topoisomerase II/histidine kinase"/>
    <property type="match status" value="1"/>
</dbReference>
<evidence type="ECO:0000313" key="11">
    <source>
        <dbReference type="EMBL" id="MFF3668714.1"/>
    </source>
</evidence>
<proteinExistence type="predicted"/>
<reference evidence="11 12" key="1">
    <citation type="submission" date="2024-10" db="EMBL/GenBank/DDBJ databases">
        <title>The Natural Products Discovery Center: Release of the First 8490 Sequenced Strains for Exploring Actinobacteria Biosynthetic Diversity.</title>
        <authorList>
            <person name="Kalkreuter E."/>
            <person name="Kautsar S.A."/>
            <person name="Yang D."/>
            <person name="Bader C.D."/>
            <person name="Teijaro C.N."/>
            <person name="Fluegel L."/>
            <person name="Davis C.M."/>
            <person name="Simpson J.R."/>
            <person name="Lauterbach L."/>
            <person name="Steele A.D."/>
            <person name="Gui C."/>
            <person name="Meng S."/>
            <person name="Li G."/>
            <person name="Viehrig K."/>
            <person name="Ye F."/>
            <person name="Su P."/>
            <person name="Kiefer A.F."/>
            <person name="Nichols A."/>
            <person name="Cepeda A.J."/>
            <person name="Yan W."/>
            <person name="Fan B."/>
            <person name="Jiang Y."/>
            <person name="Adhikari A."/>
            <person name="Zheng C.-J."/>
            <person name="Schuster L."/>
            <person name="Cowan T.M."/>
            <person name="Smanski M.J."/>
            <person name="Chevrette M.G."/>
            <person name="De Carvalho L.P.S."/>
            <person name="Shen B."/>
        </authorList>
    </citation>
    <scope>NUCLEOTIDE SEQUENCE [LARGE SCALE GENOMIC DNA]</scope>
    <source>
        <strain evidence="11 12">NPDC002173</strain>
    </source>
</reference>
<evidence type="ECO:0000256" key="3">
    <source>
        <dbReference type="ARBA" id="ARBA00022553"/>
    </source>
</evidence>
<dbReference type="Proteomes" id="UP001602013">
    <property type="component" value="Unassembled WGS sequence"/>
</dbReference>
<evidence type="ECO:0000256" key="1">
    <source>
        <dbReference type="ARBA" id="ARBA00000085"/>
    </source>
</evidence>
<dbReference type="PROSITE" id="PS50109">
    <property type="entry name" value="HIS_KIN"/>
    <property type="match status" value="1"/>
</dbReference>
<keyword evidence="5" id="KW-0547">Nucleotide-binding</keyword>
<dbReference type="PANTHER" id="PTHR24421:SF10">
    <property type="entry name" value="NITRATE_NITRITE SENSOR PROTEIN NARQ"/>
    <property type="match status" value="1"/>
</dbReference>
<evidence type="ECO:0000256" key="9">
    <source>
        <dbReference type="SAM" id="Phobius"/>
    </source>
</evidence>
<evidence type="ECO:0000256" key="8">
    <source>
        <dbReference type="ARBA" id="ARBA00023012"/>
    </source>
</evidence>
<feature type="transmembrane region" description="Helical" evidence="9">
    <location>
        <begin position="21"/>
        <end position="39"/>
    </location>
</feature>
<keyword evidence="9" id="KW-1133">Transmembrane helix</keyword>
<evidence type="ECO:0000256" key="5">
    <source>
        <dbReference type="ARBA" id="ARBA00022741"/>
    </source>
</evidence>
<keyword evidence="7" id="KW-0067">ATP-binding</keyword>
<dbReference type="CDD" id="cd16917">
    <property type="entry name" value="HATPase_UhpB-NarQ-NarX-like"/>
    <property type="match status" value="1"/>
</dbReference>
<accession>A0ABW6SXN6</accession>
<comment type="catalytic activity">
    <reaction evidence="1">
        <text>ATP + protein L-histidine = ADP + protein N-phospho-L-histidine.</text>
        <dbReference type="EC" id="2.7.13.3"/>
    </reaction>
</comment>
<keyword evidence="8" id="KW-0902">Two-component regulatory system</keyword>
<name>A0ABW6SXN6_9ACTN</name>
<comment type="caution">
    <text evidence="11">The sequence shown here is derived from an EMBL/GenBank/DDBJ whole genome shotgun (WGS) entry which is preliminary data.</text>
</comment>
<dbReference type="Gene3D" id="1.20.5.1930">
    <property type="match status" value="1"/>
</dbReference>
<protein>
    <recommendedName>
        <fullName evidence="2">histidine kinase</fullName>
        <ecNumber evidence="2">2.7.13.3</ecNumber>
    </recommendedName>
</protein>
<feature type="transmembrane region" description="Helical" evidence="9">
    <location>
        <begin position="144"/>
        <end position="165"/>
    </location>
</feature>
<keyword evidence="6 11" id="KW-0418">Kinase</keyword>
<evidence type="ECO:0000256" key="2">
    <source>
        <dbReference type="ARBA" id="ARBA00012438"/>
    </source>
</evidence>
<evidence type="ECO:0000256" key="4">
    <source>
        <dbReference type="ARBA" id="ARBA00022679"/>
    </source>
</evidence>
<evidence type="ECO:0000256" key="6">
    <source>
        <dbReference type="ARBA" id="ARBA00022777"/>
    </source>
</evidence>
<dbReference type="InterPro" id="IPR036890">
    <property type="entry name" value="HATPase_C_sf"/>
</dbReference>
<gene>
    <name evidence="11" type="ORF">ACFYXI_24315</name>
</gene>
<dbReference type="RefSeq" id="WP_387414379.1">
    <property type="nucleotide sequence ID" value="NZ_JBIASD010000016.1"/>
</dbReference>
<keyword evidence="9" id="KW-0472">Membrane</keyword>
<keyword evidence="4" id="KW-0808">Transferase</keyword>
<evidence type="ECO:0000259" key="10">
    <source>
        <dbReference type="PROSITE" id="PS50109"/>
    </source>
</evidence>
<feature type="transmembrane region" description="Helical" evidence="9">
    <location>
        <begin position="45"/>
        <end position="65"/>
    </location>
</feature>
<dbReference type="EC" id="2.7.13.3" evidence="2"/>
<keyword evidence="9" id="KW-0812">Transmembrane</keyword>
<keyword evidence="12" id="KW-1185">Reference proteome</keyword>
<dbReference type="Pfam" id="PF02518">
    <property type="entry name" value="HATPase_c"/>
    <property type="match status" value="1"/>
</dbReference>
<dbReference type="Pfam" id="PF07730">
    <property type="entry name" value="HisKA_3"/>
    <property type="match status" value="1"/>
</dbReference>
<dbReference type="InterPro" id="IPR003594">
    <property type="entry name" value="HATPase_dom"/>
</dbReference>